<keyword evidence="5" id="KW-0732">Signal</keyword>
<dbReference type="Proteomes" id="UP001295444">
    <property type="component" value="Chromosome 04"/>
</dbReference>
<dbReference type="EMBL" id="OW240915">
    <property type="protein sequence ID" value="CAH2281828.1"/>
    <property type="molecule type" value="Genomic_DNA"/>
</dbReference>
<evidence type="ECO:0000313" key="7">
    <source>
        <dbReference type="Proteomes" id="UP001295444"/>
    </source>
</evidence>
<feature type="signal peptide" evidence="5">
    <location>
        <begin position="1"/>
        <end position="21"/>
    </location>
</feature>
<gene>
    <name evidence="6" type="ORF">PECUL_23A001558</name>
</gene>
<keyword evidence="7" id="KW-1185">Reference proteome</keyword>
<proteinExistence type="inferred from homology"/>
<dbReference type="GO" id="GO:0006952">
    <property type="term" value="P:defense response"/>
    <property type="evidence" value="ECO:0007669"/>
    <property type="project" value="InterPro"/>
</dbReference>
<evidence type="ECO:0000256" key="2">
    <source>
        <dbReference type="ARBA" id="ARBA00005320"/>
    </source>
</evidence>
<evidence type="ECO:0000256" key="5">
    <source>
        <dbReference type="SAM" id="SignalP"/>
    </source>
</evidence>
<dbReference type="GO" id="GO:0005615">
    <property type="term" value="C:extracellular space"/>
    <property type="evidence" value="ECO:0007669"/>
    <property type="project" value="TreeGrafter"/>
</dbReference>
<dbReference type="Pfam" id="PF00666">
    <property type="entry name" value="Cathelicidins"/>
    <property type="match status" value="1"/>
</dbReference>
<feature type="chain" id="PRO_5042195077" evidence="5">
    <location>
        <begin position="22"/>
        <end position="162"/>
    </location>
</feature>
<comment type="subcellular location">
    <subcellularLocation>
        <location evidence="1">Secreted</location>
    </subcellularLocation>
</comment>
<reference evidence="6" key="1">
    <citation type="submission" date="2022-03" db="EMBL/GenBank/DDBJ databases">
        <authorList>
            <person name="Alioto T."/>
            <person name="Alioto T."/>
            <person name="Gomez Garrido J."/>
        </authorList>
    </citation>
    <scope>NUCLEOTIDE SEQUENCE</scope>
</reference>
<protein>
    <submittedName>
        <fullName evidence="6">Uncharacterized protein</fullName>
    </submittedName>
</protein>
<evidence type="ECO:0000313" key="6">
    <source>
        <dbReference type="EMBL" id="CAH2281828.1"/>
    </source>
</evidence>
<name>A0AAD1RWR6_PELCU</name>
<sequence length="162" mass="18657">MGKWWSLNLLISLGWIVYSLAQLQEIHINDDLNIKKAVELFNAEDSSQFLFKQISYLSDSYQKVEEDFGIVTFIIKETVCTKSEKYNIAECNFNPLGEIKMCTTYVSEELESNIACTTISENRRTKRASKKRCNFWCKLKSGATSTIATVKIPTQFYKHKLA</sequence>
<dbReference type="InterPro" id="IPR001894">
    <property type="entry name" value="Cathelicidin-like"/>
</dbReference>
<keyword evidence="3" id="KW-0964">Secreted</keyword>
<dbReference type="Gene3D" id="3.10.450.10">
    <property type="match status" value="1"/>
</dbReference>
<evidence type="ECO:0000256" key="3">
    <source>
        <dbReference type="ARBA" id="ARBA00022525"/>
    </source>
</evidence>
<keyword evidence="4" id="KW-1015">Disulfide bond</keyword>
<evidence type="ECO:0000256" key="4">
    <source>
        <dbReference type="ARBA" id="ARBA00023157"/>
    </source>
</evidence>
<comment type="similarity">
    <text evidence="2">Belongs to the cathelicidin family.</text>
</comment>
<dbReference type="PANTHER" id="PTHR10206">
    <property type="entry name" value="CATHELICIDIN"/>
    <property type="match status" value="1"/>
</dbReference>
<dbReference type="PANTHER" id="PTHR10206:SF0">
    <property type="entry name" value="CATHELICIDIN B1-RELATED"/>
    <property type="match status" value="1"/>
</dbReference>
<accession>A0AAD1RWR6</accession>
<dbReference type="InterPro" id="IPR046350">
    <property type="entry name" value="Cystatin_sf"/>
</dbReference>
<evidence type="ECO:0000256" key="1">
    <source>
        <dbReference type="ARBA" id="ARBA00004613"/>
    </source>
</evidence>
<dbReference type="SUPFAM" id="SSF54403">
    <property type="entry name" value="Cystatin/monellin"/>
    <property type="match status" value="1"/>
</dbReference>
<dbReference type="AlphaFoldDB" id="A0AAD1RWR6"/>
<organism evidence="6 7">
    <name type="scientific">Pelobates cultripes</name>
    <name type="common">Western spadefoot toad</name>
    <dbReference type="NCBI Taxonomy" id="61616"/>
    <lineage>
        <taxon>Eukaryota</taxon>
        <taxon>Metazoa</taxon>
        <taxon>Chordata</taxon>
        <taxon>Craniata</taxon>
        <taxon>Vertebrata</taxon>
        <taxon>Euteleostomi</taxon>
        <taxon>Amphibia</taxon>
        <taxon>Batrachia</taxon>
        <taxon>Anura</taxon>
        <taxon>Pelobatoidea</taxon>
        <taxon>Pelobatidae</taxon>
        <taxon>Pelobates</taxon>
    </lineage>
</organism>